<name>A0A2A8D0I8_9BACT</name>
<reference evidence="1 2" key="1">
    <citation type="submission" date="2017-10" db="EMBL/GenBank/DDBJ databases">
        <title>Draft genome of Longibacter Salinarum.</title>
        <authorList>
            <person name="Goh K.M."/>
            <person name="Shamsir M.S."/>
            <person name="Lim S.W."/>
        </authorList>
    </citation>
    <scope>NUCLEOTIDE SEQUENCE [LARGE SCALE GENOMIC DNA]</scope>
    <source>
        <strain evidence="1 2">KCTC 52045</strain>
    </source>
</reference>
<gene>
    <name evidence="1" type="ORF">CRI94_05310</name>
</gene>
<protein>
    <submittedName>
        <fullName evidence="1">Uncharacterized protein</fullName>
    </submittedName>
</protein>
<sequence>MSHGAMMPRLRKLIRISLILVVCAGMQGTILVEALFLIHQDHIAEHHCVNRNNPDVQCDGMCFLVKRIEDAHGSHDHASLSMRAADVDIRAIAFSYTMIPVAASTSNEYGPYHTGPVPDPPPVDIFRPPWMS</sequence>
<keyword evidence="2" id="KW-1185">Reference proteome</keyword>
<dbReference type="Proteomes" id="UP000220102">
    <property type="component" value="Unassembled WGS sequence"/>
</dbReference>
<evidence type="ECO:0000313" key="2">
    <source>
        <dbReference type="Proteomes" id="UP000220102"/>
    </source>
</evidence>
<organism evidence="1 2">
    <name type="scientific">Longibacter salinarum</name>
    <dbReference type="NCBI Taxonomy" id="1850348"/>
    <lineage>
        <taxon>Bacteria</taxon>
        <taxon>Pseudomonadati</taxon>
        <taxon>Rhodothermota</taxon>
        <taxon>Rhodothermia</taxon>
        <taxon>Rhodothermales</taxon>
        <taxon>Salisaetaceae</taxon>
        <taxon>Longibacter</taxon>
    </lineage>
</organism>
<proteinExistence type="predicted"/>
<accession>A0A2A8D0I8</accession>
<dbReference type="EMBL" id="PDEQ01000002">
    <property type="protein sequence ID" value="PEN14445.1"/>
    <property type="molecule type" value="Genomic_DNA"/>
</dbReference>
<evidence type="ECO:0000313" key="1">
    <source>
        <dbReference type="EMBL" id="PEN14445.1"/>
    </source>
</evidence>
<dbReference type="AlphaFoldDB" id="A0A2A8D0I8"/>
<comment type="caution">
    <text evidence="1">The sequence shown here is derived from an EMBL/GenBank/DDBJ whole genome shotgun (WGS) entry which is preliminary data.</text>
</comment>